<dbReference type="EMBL" id="JACBXS010000009">
    <property type="protein sequence ID" value="NYS24551.1"/>
    <property type="molecule type" value="Genomic_DNA"/>
</dbReference>
<gene>
    <name evidence="3" type="ORF">HUK65_06055</name>
</gene>
<keyword evidence="1" id="KW-1133">Transmembrane helix</keyword>
<protein>
    <submittedName>
        <fullName evidence="3">Carboxypeptidase regulatory-like domain-containing protein</fullName>
    </submittedName>
</protein>
<dbReference type="GO" id="GO:0004180">
    <property type="term" value="F:carboxypeptidase activity"/>
    <property type="evidence" value="ECO:0007669"/>
    <property type="project" value="UniProtKB-KW"/>
</dbReference>
<feature type="signal peptide" evidence="2">
    <location>
        <begin position="1"/>
        <end position="24"/>
    </location>
</feature>
<organism evidence="3 4">
    <name type="scientific">Rhabdonatronobacter sediminivivens</name>
    <dbReference type="NCBI Taxonomy" id="2743469"/>
    <lineage>
        <taxon>Bacteria</taxon>
        <taxon>Pseudomonadati</taxon>
        <taxon>Pseudomonadota</taxon>
        <taxon>Alphaproteobacteria</taxon>
        <taxon>Rhodobacterales</taxon>
        <taxon>Paracoccaceae</taxon>
        <taxon>Rhabdonatronobacter</taxon>
    </lineage>
</organism>
<keyword evidence="3" id="KW-0378">Hydrolase</keyword>
<dbReference type="AlphaFoldDB" id="A0A7Z0HYC2"/>
<evidence type="ECO:0000313" key="3">
    <source>
        <dbReference type="EMBL" id="NYS24551.1"/>
    </source>
</evidence>
<evidence type="ECO:0000256" key="1">
    <source>
        <dbReference type="SAM" id="Phobius"/>
    </source>
</evidence>
<comment type="caution">
    <text evidence="3">The sequence shown here is derived from an EMBL/GenBank/DDBJ whole genome shotgun (WGS) entry which is preliminary data.</text>
</comment>
<proteinExistence type="predicted"/>
<keyword evidence="2" id="KW-0732">Signal</keyword>
<evidence type="ECO:0000256" key="2">
    <source>
        <dbReference type="SAM" id="SignalP"/>
    </source>
</evidence>
<dbReference type="RefSeq" id="WP_179905257.1">
    <property type="nucleotide sequence ID" value="NZ_JACBXS010000009.1"/>
</dbReference>
<keyword evidence="1" id="KW-0472">Membrane</keyword>
<evidence type="ECO:0000313" key="4">
    <source>
        <dbReference type="Proteomes" id="UP000529417"/>
    </source>
</evidence>
<feature type="transmembrane region" description="Helical" evidence="1">
    <location>
        <begin position="123"/>
        <end position="141"/>
    </location>
</feature>
<sequence length="151" mass="15811">MTRGYRLAAFALCLAAPVPALSHAALVTAETATAIRLQAGYDTGDPMAHAQVRIYAPDDPARPWGQGVTDREGGFEFIPDPLPGRWSVQVRQAGHGAMAYVEVGAAGPVSLSTATRPDRVQQAVMVALVAWGALGTALFALRKRGRGDASS</sequence>
<keyword evidence="3" id="KW-0121">Carboxypeptidase</keyword>
<keyword evidence="3" id="KW-0645">Protease</keyword>
<feature type="chain" id="PRO_5030805444" evidence="2">
    <location>
        <begin position="25"/>
        <end position="151"/>
    </location>
</feature>
<reference evidence="3 4" key="1">
    <citation type="journal article" date="2000" name="Arch. Microbiol.">
        <title>Rhodobaca bogoriensis gen. nov. and sp. nov., an alkaliphilic purple nonsulfur bacterium from African Rift Valley soda lakes.</title>
        <authorList>
            <person name="Milford A.D."/>
            <person name="Achenbach L.A."/>
            <person name="Jung D.O."/>
            <person name="Madigan M.T."/>
        </authorList>
    </citation>
    <scope>NUCLEOTIDE SEQUENCE [LARGE SCALE GENOMIC DNA]</scope>
    <source>
        <strain evidence="3 4">2376</strain>
    </source>
</reference>
<keyword evidence="1" id="KW-0812">Transmembrane</keyword>
<accession>A0A7Z0HYC2</accession>
<name>A0A7Z0HYC2_9RHOB</name>
<dbReference type="Proteomes" id="UP000529417">
    <property type="component" value="Unassembled WGS sequence"/>
</dbReference>
<keyword evidence="4" id="KW-1185">Reference proteome</keyword>